<dbReference type="InterPro" id="IPR003959">
    <property type="entry name" value="ATPase_AAA_core"/>
</dbReference>
<dbReference type="GO" id="GO:0000731">
    <property type="term" value="P:DNA synthesis involved in DNA repair"/>
    <property type="evidence" value="ECO:0007669"/>
    <property type="project" value="TreeGrafter"/>
</dbReference>
<name>A0A3P3FX68_9HYPH</name>
<dbReference type="InterPro" id="IPR027417">
    <property type="entry name" value="P-loop_NTPase"/>
</dbReference>
<protein>
    <recommendedName>
        <fullName evidence="5">ATP-binding protein</fullName>
    </recommendedName>
</protein>
<dbReference type="Gene3D" id="3.40.50.300">
    <property type="entry name" value="P-loop containing nucleotide triphosphate hydrolases"/>
    <property type="match status" value="2"/>
</dbReference>
<feature type="domain" description="Rad50/SbcC-type AAA" evidence="2">
    <location>
        <begin position="28"/>
        <end position="56"/>
    </location>
</feature>
<dbReference type="EMBL" id="RQXT01000010">
    <property type="protein sequence ID" value="RRI03114.1"/>
    <property type="molecule type" value="Genomic_DNA"/>
</dbReference>
<organism evidence="3 4">
    <name type="scientific">Mesorhizobium tamadayense</name>
    <dbReference type="NCBI Taxonomy" id="425306"/>
    <lineage>
        <taxon>Bacteria</taxon>
        <taxon>Pseudomonadati</taxon>
        <taxon>Pseudomonadota</taxon>
        <taxon>Alphaproteobacteria</taxon>
        <taxon>Hyphomicrobiales</taxon>
        <taxon>Phyllobacteriaceae</taxon>
        <taxon>Mesorhizobium</taxon>
    </lineage>
</organism>
<accession>A0A3P3FX68</accession>
<reference evidence="3 4" key="1">
    <citation type="submission" date="2018-11" db="EMBL/GenBank/DDBJ databases">
        <title>the genome of Mesorhizobium tamadayense DSM 28320.</title>
        <authorList>
            <person name="Gao J."/>
        </authorList>
    </citation>
    <scope>NUCLEOTIDE SEQUENCE [LARGE SCALE GENOMIC DNA]</scope>
    <source>
        <strain evidence="3 4">DSM 28320</strain>
    </source>
</reference>
<evidence type="ECO:0000259" key="1">
    <source>
        <dbReference type="Pfam" id="PF13304"/>
    </source>
</evidence>
<dbReference type="GO" id="GO:0005524">
    <property type="term" value="F:ATP binding"/>
    <property type="evidence" value="ECO:0007669"/>
    <property type="project" value="InterPro"/>
</dbReference>
<dbReference type="Pfam" id="PF13304">
    <property type="entry name" value="AAA_21"/>
    <property type="match status" value="1"/>
</dbReference>
<dbReference type="OrthoDB" id="9789856at2"/>
<keyword evidence="4" id="KW-1185">Reference proteome</keyword>
<evidence type="ECO:0000313" key="4">
    <source>
        <dbReference type="Proteomes" id="UP000273786"/>
    </source>
</evidence>
<evidence type="ECO:0000313" key="3">
    <source>
        <dbReference type="EMBL" id="RRI03114.1"/>
    </source>
</evidence>
<dbReference type="PANTHER" id="PTHR32182">
    <property type="entry name" value="DNA REPLICATION AND REPAIR PROTEIN RECF"/>
    <property type="match status" value="1"/>
</dbReference>
<dbReference type="CDD" id="cd00267">
    <property type="entry name" value="ABC_ATPase"/>
    <property type="match status" value="1"/>
</dbReference>
<dbReference type="SUPFAM" id="SSF52540">
    <property type="entry name" value="P-loop containing nucleoside triphosphate hydrolases"/>
    <property type="match status" value="1"/>
</dbReference>
<dbReference type="GO" id="GO:0006302">
    <property type="term" value="P:double-strand break repair"/>
    <property type="evidence" value="ECO:0007669"/>
    <property type="project" value="InterPro"/>
</dbReference>
<dbReference type="Pfam" id="PF13476">
    <property type="entry name" value="AAA_23"/>
    <property type="match status" value="1"/>
</dbReference>
<gene>
    <name evidence="3" type="ORF">EH240_11135</name>
</gene>
<dbReference type="RefSeq" id="WP_124998078.1">
    <property type="nucleotide sequence ID" value="NZ_RQXT01000010.1"/>
</dbReference>
<feature type="domain" description="ATPase AAA-type core" evidence="1">
    <location>
        <begin position="280"/>
        <end position="346"/>
    </location>
</feature>
<dbReference type="PANTHER" id="PTHR32182:SF23">
    <property type="entry name" value="ATP BINDING PROTEIN"/>
    <property type="match status" value="1"/>
</dbReference>
<dbReference type="GO" id="GO:0016887">
    <property type="term" value="F:ATP hydrolysis activity"/>
    <property type="evidence" value="ECO:0007669"/>
    <property type="project" value="InterPro"/>
</dbReference>
<dbReference type="Proteomes" id="UP000273786">
    <property type="component" value="Unassembled WGS sequence"/>
</dbReference>
<comment type="caution">
    <text evidence="3">The sequence shown here is derived from an EMBL/GenBank/DDBJ whole genome shotgun (WGS) entry which is preliminary data.</text>
</comment>
<dbReference type="AlphaFoldDB" id="A0A3P3FX68"/>
<evidence type="ECO:0000259" key="2">
    <source>
        <dbReference type="Pfam" id="PF13476"/>
    </source>
</evidence>
<evidence type="ECO:0008006" key="5">
    <source>
        <dbReference type="Google" id="ProtNLM"/>
    </source>
</evidence>
<sequence length="378" mass="41969">MNRPTKFSLVGISTVDVGPLRGKTFVPFLDPAGNPTNVFLIMGKNGAGKTTILDAIYCAMSLLRARTSEAYGHEALDSGKGAIQLDALVQLDDGRRSVMHLISMVAGADKPLKFWTPEGCERIGVYEDQQLLFFGKRLGYGPVERSNSSSPLALEFAEAIIQSLDQHPLSLWGTSMALPTVLYFHSDRGLRRPPHENRSIVRPKSLGYSPAHLFGPDGTNWAESIENLLVWFAWLGDDREKICREIVNDVVFKGTKRLGAVDRNELSIPVETASGDHHRLDQLSSGERQLVQLAIRIAAHMTGSTIVLIDETEQHLHTVMRRRLINILKSWAQERDGLSFVLTSHQTDSMRLLAPKTVEDGLFKSGCLVKPKFRSDDD</sequence>
<dbReference type="InterPro" id="IPR038729">
    <property type="entry name" value="Rad50/SbcC_AAA"/>
</dbReference>
<proteinExistence type="predicted"/>